<dbReference type="GO" id="GO:0016314">
    <property type="term" value="F:phosphatidylinositol-3,4,5-trisphosphate 3-phosphatase activity"/>
    <property type="evidence" value="ECO:0007669"/>
    <property type="project" value="TreeGrafter"/>
</dbReference>
<feature type="compositionally biased region" description="Basic and acidic residues" evidence="5">
    <location>
        <begin position="956"/>
        <end position="966"/>
    </location>
</feature>
<evidence type="ECO:0000256" key="4">
    <source>
        <dbReference type="ARBA" id="ARBA00022801"/>
    </source>
</evidence>
<dbReference type="InterPro" id="IPR014020">
    <property type="entry name" value="Tensin_C2-dom"/>
</dbReference>
<feature type="compositionally biased region" description="Basic and acidic residues" evidence="5">
    <location>
        <begin position="984"/>
        <end position="1016"/>
    </location>
</feature>
<dbReference type="InterPro" id="IPR035892">
    <property type="entry name" value="C2_domain_sf"/>
</dbReference>
<dbReference type="Gene3D" id="2.60.40.1110">
    <property type="match status" value="1"/>
</dbReference>
<feature type="compositionally biased region" description="Acidic residues" evidence="5">
    <location>
        <begin position="380"/>
        <end position="392"/>
    </location>
</feature>
<dbReference type="InterPro" id="IPR029023">
    <property type="entry name" value="Tensin_phosphatase"/>
</dbReference>
<dbReference type="GO" id="GO:0048870">
    <property type="term" value="P:cell motility"/>
    <property type="evidence" value="ECO:0007669"/>
    <property type="project" value="TreeGrafter"/>
</dbReference>
<evidence type="ECO:0000259" key="6">
    <source>
        <dbReference type="PROSITE" id="PS51181"/>
    </source>
</evidence>
<feature type="compositionally biased region" description="Basic and acidic residues" evidence="5">
    <location>
        <begin position="795"/>
        <end position="811"/>
    </location>
</feature>
<feature type="domain" description="Phosphatase tensin-type" evidence="6">
    <location>
        <begin position="12"/>
        <end position="275"/>
    </location>
</feature>
<feature type="compositionally biased region" description="Basic and acidic residues" evidence="5">
    <location>
        <begin position="1063"/>
        <end position="1073"/>
    </location>
</feature>
<dbReference type="Pfam" id="PF10409">
    <property type="entry name" value="PTEN_C2"/>
    <property type="match status" value="1"/>
</dbReference>
<dbReference type="EMBL" id="SNRW01001716">
    <property type="protein sequence ID" value="KAA6395316.1"/>
    <property type="molecule type" value="Genomic_DNA"/>
</dbReference>
<dbReference type="GO" id="GO:0004725">
    <property type="term" value="F:protein tyrosine phosphatase activity"/>
    <property type="evidence" value="ECO:0007669"/>
    <property type="project" value="TreeGrafter"/>
</dbReference>
<keyword evidence="4" id="KW-0378">Hydrolase</keyword>
<dbReference type="AlphaFoldDB" id="A0A5J4WL17"/>
<dbReference type="InterPro" id="IPR029021">
    <property type="entry name" value="Prot-tyrosine_phosphatase-like"/>
</dbReference>
<organism evidence="8 9">
    <name type="scientific">Streblomastix strix</name>
    <dbReference type="NCBI Taxonomy" id="222440"/>
    <lineage>
        <taxon>Eukaryota</taxon>
        <taxon>Metamonada</taxon>
        <taxon>Preaxostyla</taxon>
        <taxon>Oxymonadida</taxon>
        <taxon>Streblomastigidae</taxon>
        <taxon>Streblomastix</taxon>
    </lineage>
</organism>
<feature type="region of interest" description="Disordered" evidence="5">
    <location>
        <begin position="354"/>
        <end position="392"/>
    </location>
</feature>
<feature type="domain" description="C2 tensin-type" evidence="7">
    <location>
        <begin position="124"/>
        <end position="334"/>
    </location>
</feature>
<proteinExistence type="predicted"/>
<keyword evidence="3" id="KW-0963">Cytoplasm</keyword>
<feature type="compositionally biased region" description="Basic and acidic residues" evidence="5">
    <location>
        <begin position="928"/>
        <end position="947"/>
    </location>
</feature>
<dbReference type="OrthoDB" id="16692at2759"/>
<dbReference type="PROSITE" id="PS51182">
    <property type="entry name" value="C2_TENSIN"/>
    <property type="match status" value="1"/>
</dbReference>
<dbReference type="Proteomes" id="UP000324800">
    <property type="component" value="Unassembled WGS sequence"/>
</dbReference>
<gene>
    <name evidence="8" type="ORF">EZS28_009157</name>
</gene>
<feature type="compositionally biased region" description="Basic residues" evidence="5">
    <location>
        <begin position="747"/>
        <end position="761"/>
    </location>
</feature>
<dbReference type="GO" id="GO:0043491">
    <property type="term" value="P:phosphatidylinositol 3-kinase/protein kinase B signal transduction"/>
    <property type="evidence" value="ECO:0007669"/>
    <property type="project" value="TreeGrafter"/>
</dbReference>
<evidence type="ECO:0000256" key="5">
    <source>
        <dbReference type="SAM" id="MobiDB-lite"/>
    </source>
</evidence>
<dbReference type="SMART" id="SM01326">
    <property type="entry name" value="PTEN_C2"/>
    <property type="match status" value="1"/>
</dbReference>
<feature type="compositionally biased region" description="Basic and acidic residues" evidence="5">
    <location>
        <begin position="441"/>
        <end position="484"/>
    </location>
</feature>
<dbReference type="SUPFAM" id="SSF52799">
    <property type="entry name" value="(Phosphotyrosine protein) phosphatases II"/>
    <property type="match status" value="1"/>
</dbReference>
<evidence type="ECO:0000259" key="7">
    <source>
        <dbReference type="PROSITE" id="PS51182"/>
    </source>
</evidence>
<name>A0A5J4WL17_9EUKA</name>
<dbReference type="GO" id="GO:0051896">
    <property type="term" value="P:regulation of phosphatidylinositol 3-kinase/protein kinase B signal transduction"/>
    <property type="evidence" value="ECO:0007669"/>
    <property type="project" value="TreeGrafter"/>
</dbReference>
<dbReference type="GO" id="GO:0005634">
    <property type="term" value="C:nucleus"/>
    <property type="evidence" value="ECO:0007669"/>
    <property type="project" value="TreeGrafter"/>
</dbReference>
<dbReference type="EC" id="3.1.3.16" evidence="2"/>
<protein>
    <recommendedName>
        <fullName evidence="2">protein-serine/threonine phosphatase</fullName>
        <ecNumber evidence="2">3.1.3.16</ecNumber>
    </recommendedName>
</protein>
<accession>A0A5J4WL17</accession>
<dbReference type="PROSITE" id="PS51181">
    <property type="entry name" value="PPASE_TENSIN"/>
    <property type="match status" value="1"/>
</dbReference>
<sequence>MKRLTAPEKHRFRDKELKIDLDLSYITPRIIVMGFPAAQNDAISNNFLSDVLKYLDTRHKDHYKIYNLCIERDGQYDGIIFYNRVSNYPFAEHNCPPFVMIDDFCQDVIEKSIEKGKKIFVPHAQKLVLRRVMLAPVPVFERGGCKPNLIIEQDGKQVYNHKEQLGGLERFITDNEFEREKDIEKEIKKGKEEKKKRSQIGDPDDDQDIEEYDIDIDEQEQGQYQFRTIRFEVEEDKSPVRAEKKYDKAVIMDITIQPPSSSQQKYQTKLILSGDVKFIIQQTGNTILSFQINTRFIRTPRVVLKKSECERAYIDTKCIHFSKNFEVSLYFQKLKKEIQTKKIDKEKIIEVKKQDTKEDDETLKSQEYGDGNDDKNDNNSENEDPFDEDDYDIDENGYLINIEQQIQTTDLGIYQEKEKKLDTIREEDGEGKDEFIIEGEGGEKKLSARSKKNEEINNENQKNEQDGKDQNQQGDDNKKAKVDEAGWIDVNKGTNADDEKKSTDSSSQQSDCAFWPIEPETPPAPIKFKGKQYIEIEADCKEEFGPLIEQPWEFTEKDREKQQEKEREKQIEKEKEKWRGKEKDKEKKKKDKEKEKKDKKDNKNDKKNQSKDKVNEKNNKKNKKNRDIEEGNYGDADSNEEQSWEMTDAELSNVEESEREGKHRKHKSAVVKGEKKASHSKVRFASRSDGGSPLLDIENLRNKPGIQKHQLLSFPQTPEDTKRKKKNEEQNQNENQQKNQPDDKNKSPKHGGHHDHHKRGRTTNDFEQVSEKDRAHDHKHHTQAKKSYFQSPMKNDSKNTPEKTNREKNKGGDSIPALPLKATLQFVLPDQDSKNKKKHKNDKKDKSKNDKANRRKRGRSVNEQEDEYDEFGVQINTEKEKGGPLTKRSMKATKKGNERKEYHYSVSSVRGKKAHQDARALKKKHQHQKELMENLGDETKKEKEERKKREKKEKKLKKEKDKEKQMQGKFDVEDDIEGNNQDNTLEKEKDKKAKKKEKEKEKDQKKNKDKDKMKEDKHKKKKDGQQQERVNDLQQASKQKDSRGKAKETDEWPVLSISPTPRQRQDRARGQPT</sequence>
<dbReference type="GO" id="GO:0004722">
    <property type="term" value="F:protein serine/threonine phosphatase activity"/>
    <property type="evidence" value="ECO:0007669"/>
    <property type="project" value="UniProtKB-EC"/>
</dbReference>
<reference evidence="8 9" key="1">
    <citation type="submission" date="2019-03" db="EMBL/GenBank/DDBJ databases">
        <title>Single cell metagenomics reveals metabolic interactions within the superorganism composed of flagellate Streblomastix strix and complex community of Bacteroidetes bacteria on its surface.</title>
        <authorList>
            <person name="Treitli S.C."/>
            <person name="Kolisko M."/>
            <person name="Husnik F."/>
            <person name="Keeling P."/>
            <person name="Hampl V."/>
        </authorList>
    </citation>
    <scope>NUCLEOTIDE SEQUENCE [LARGE SCALE GENOMIC DNA]</scope>
    <source>
        <strain evidence="8">ST1C</strain>
    </source>
</reference>
<dbReference type="GO" id="GO:0005886">
    <property type="term" value="C:plasma membrane"/>
    <property type="evidence" value="ECO:0007669"/>
    <property type="project" value="TreeGrafter"/>
</dbReference>
<feature type="compositionally biased region" description="Basic and acidic residues" evidence="5">
    <location>
        <begin position="1038"/>
        <end position="1050"/>
    </location>
</feature>
<comment type="caution">
    <text evidence="8">The sequence shown here is derived from an EMBL/GenBank/DDBJ whole genome shotgun (WGS) entry which is preliminary data.</text>
</comment>
<feature type="region of interest" description="Disordered" evidence="5">
    <location>
        <begin position="424"/>
        <end position="529"/>
    </location>
</feature>
<dbReference type="PANTHER" id="PTHR12305:SF81">
    <property type="entry name" value="PHOSPHATIDYLINOSITOL 3,4,5-TRISPHOSPHATE 3-PHOSPHATASE AND DUAL-SPECIFICITY PROTEIN PHOSPHATASE PTEN"/>
    <property type="match status" value="1"/>
</dbReference>
<dbReference type="GO" id="GO:0046856">
    <property type="term" value="P:phosphatidylinositol dephosphorylation"/>
    <property type="evidence" value="ECO:0007669"/>
    <property type="project" value="TreeGrafter"/>
</dbReference>
<dbReference type="SUPFAM" id="SSF49562">
    <property type="entry name" value="C2 domain (Calcium/lipid-binding domain, CaLB)"/>
    <property type="match status" value="1"/>
</dbReference>
<evidence type="ECO:0000256" key="3">
    <source>
        <dbReference type="ARBA" id="ARBA00022490"/>
    </source>
</evidence>
<comment type="subcellular location">
    <subcellularLocation>
        <location evidence="1">Cytoplasm</location>
    </subcellularLocation>
</comment>
<evidence type="ECO:0000313" key="9">
    <source>
        <dbReference type="Proteomes" id="UP000324800"/>
    </source>
</evidence>
<feature type="region of interest" description="Disordered" evidence="5">
    <location>
        <begin position="546"/>
        <end position="1073"/>
    </location>
</feature>
<dbReference type="InterPro" id="IPR051281">
    <property type="entry name" value="Dual-spec_lipid-protein_phosph"/>
</dbReference>
<dbReference type="PANTHER" id="PTHR12305">
    <property type="entry name" value="PHOSPHATASE WITH HOMOLOGY TO TENSIN"/>
    <property type="match status" value="1"/>
</dbReference>
<feature type="compositionally biased region" description="Basic and acidic residues" evidence="5">
    <location>
        <begin position="554"/>
        <end position="585"/>
    </location>
</feature>
<feature type="compositionally biased region" description="Basic and acidic residues" evidence="5">
    <location>
        <begin position="842"/>
        <end position="852"/>
    </location>
</feature>
<evidence type="ECO:0000256" key="2">
    <source>
        <dbReference type="ARBA" id="ARBA00013081"/>
    </source>
</evidence>
<dbReference type="GO" id="GO:0005829">
    <property type="term" value="C:cytosol"/>
    <property type="evidence" value="ECO:0007669"/>
    <property type="project" value="TreeGrafter"/>
</dbReference>
<dbReference type="GO" id="GO:0042995">
    <property type="term" value="C:cell projection"/>
    <property type="evidence" value="ECO:0007669"/>
    <property type="project" value="TreeGrafter"/>
</dbReference>
<evidence type="ECO:0000313" key="8">
    <source>
        <dbReference type="EMBL" id="KAA6395316.1"/>
    </source>
</evidence>
<dbReference type="Gene3D" id="3.90.190.10">
    <property type="entry name" value="Protein tyrosine phosphatase superfamily"/>
    <property type="match status" value="1"/>
</dbReference>
<feature type="compositionally biased region" description="Basic and acidic residues" evidence="5">
    <location>
        <begin position="719"/>
        <end position="729"/>
    </location>
</feature>
<evidence type="ECO:0000256" key="1">
    <source>
        <dbReference type="ARBA" id="ARBA00004496"/>
    </source>
</evidence>
<feature type="compositionally biased region" description="Low complexity" evidence="5">
    <location>
        <begin position="730"/>
        <end position="739"/>
    </location>
</feature>
<feature type="compositionally biased region" description="Basic and acidic residues" evidence="5">
    <location>
        <begin position="592"/>
        <end position="629"/>
    </location>
</feature>